<dbReference type="Proteomes" id="UP000440367">
    <property type="component" value="Unassembled WGS sequence"/>
</dbReference>
<dbReference type="Proteomes" id="UP000476176">
    <property type="component" value="Unassembled WGS sequence"/>
</dbReference>
<dbReference type="Proteomes" id="UP000441208">
    <property type="component" value="Unassembled WGS sequence"/>
</dbReference>
<keyword evidence="1" id="KW-0732">Signal</keyword>
<dbReference type="AlphaFoldDB" id="A0A6A3UJR7"/>
<dbReference type="EMBL" id="QXGC01000127">
    <property type="protein sequence ID" value="KAE9248390.1"/>
    <property type="molecule type" value="Genomic_DNA"/>
</dbReference>
<feature type="signal peptide" evidence="1">
    <location>
        <begin position="1"/>
        <end position="22"/>
    </location>
</feature>
<dbReference type="Proteomes" id="UP000429523">
    <property type="component" value="Unassembled WGS sequence"/>
</dbReference>
<dbReference type="Proteomes" id="UP000486351">
    <property type="component" value="Unassembled WGS sequence"/>
</dbReference>
<evidence type="ECO:0000313" key="7">
    <source>
        <dbReference type="EMBL" id="KAE9248390.1"/>
    </source>
</evidence>
<dbReference type="EMBL" id="QXGD01000178">
    <property type="protein sequence ID" value="KAE9249137.1"/>
    <property type="molecule type" value="Genomic_DNA"/>
</dbReference>
<evidence type="ECO:0000313" key="12">
    <source>
        <dbReference type="Proteomes" id="UP000440732"/>
    </source>
</evidence>
<sequence length="50" mass="5540">MSRLTVALCCALHCSLLDLCFPSWCYNFGQLDRAAPVVVKVSYESSTQVN</sequence>
<evidence type="ECO:0008006" key="18">
    <source>
        <dbReference type="Google" id="ProtNLM"/>
    </source>
</evidence>
<evidence type="ECO:0000313" key="13">
    <source>
        <dbReference type="Proteomes" id="UP000441208"/>
    </source>
</evidence>
<accession>A0A6A3UJR7</accession>
<dbReference type="Proteomes" id="UP000488956">
    <property type="component" value="Unassembled WGS sequence"/>
</dbReference>
<evidence type="ECO:0000313" key="4">
    <source>
        <dbReference type="EMBL" id="KAE9130089.1"/>
    </source>
</evidence>
<dbReference type="EMBL" id="QXFW01000065">
    <property type="protein sequence ID" value="KAE9027125.1"/>
    <property type="molecule type" value="Genomic_DNA"/>
</dbReference>
<evidence type="ECO:0000313" key="9">
    <source>
        <dbReference type="EMBL" id="KAE9355416.1"/>
    </source>
</evidence>
<organism evidence="6 12">
    <name type="scientific">Phytophthora fragariae</name>
    <dbReference type="NCBI Taxonomy" id="53985"/>
    <lineage>
        <taxon>Eukaryota</taxon>
        <taxon>Sar</taxon>
        <taxon>Stramenopiles</taxon>
        <taxon>Oomycota</taxon>
        <taxon>Peronosporomycetes</taxon>
        <taxon>Peronosporales</taxon>
        <taxon>Peronosporaceae</taxon>
        <taxon>Phytophthora</taxon>
    </lineage>
</organism>
<evidence type="ECO:0000313" key="10">
    <source>
        <dbReference type="Proteomes" id="UP000429523"/>
    </source>
</evidence>
<protein>
    <recommendedName>
        <fullName evidence="18">RxLR effector protein</fullName>
    </recommendedName>
</protein>
<evidence type="ECO:0000313" key="8">
    <source>
        <dbReference type="EMBL" id="KAE9249137.1"/>
    </source>
</evidence>
<feature type="chain" id="PRO_5036166250" description="RxLR effector protein" evidence="1">
    <location>
        <begin position="23"/>
        <end position="50"/>
    </location>
</feature>
<evidence type="ECO:0000313" key="14">
    <source>
        <dbReference type="Proteomes" id="UP000460718"/>
    </source>
</evidence>
<evidence type="ECO:0000256" key="1">
    <source>
        <dbReference type="SAM" id="SignalP"/>
    </source>
</evidence>
<evidence type="ECO:0000313" key="16">
    <source>
        <dbReference type="Proteomes" id="UP000486351"/>
    </source>
</evidence>
<dbReference type="Proteomes" id="UP000440732">
    <property type="component" value="Unassembled WGS sequence"/>
</dbReference>
<comment type="caution">
    <text evidence="6">The sequence shown here is derived from an EMBL/GenBank/DDBJ whole genome shotgun (WGS) entry which is preliminary data.</text>
</comment>
<dbReference type="EMBL" id="QXGA01000126">
    <property type="protein sequence ID" value="KAE9151913.1"/>
    <property type="molecule type" value="Genomic_DNA"/>
</dbReference>
<dbReference type="EMBL" id="QXFZ01000115">
    <property type="protein sequence ID" value="KAE9132342.1"/>
    <property type="molecule type" value="Genomic_DNA"/>
</dbReference>
<dbReference type="EMBL" id="QXFY01000133">
    <property type="protein sequence ID" value="KAE9355416.1"/>
    <property type="molecule type" value="Genomic_DNA"/>
</dbReference>
<dbReference type="EMBL" id="QXFX01000131">
    <property type="protein sequence ID" value="KAE9130089.1"/>
    <property type="molecule type" value="Genomic_DNA"/>
</dbReference>
<evidence type="ECO:0000313" key="2">
    <source>
        <dbReference type="EMBL" id="KAE8945415.1"/>
    </source>
</evidence>
<evidence type="ECO:0000313" key="11">
    <source>
        <dbReference type="Proteomes" id="UP000440367"/>
    </source>
</evidence>
<evidence type="ECO:0000313" key="6">
    <source>
        <dbReference type="EMBL" id="KAE9151913.1"/>
    </source>
</evidence>
<evidence type="ECO:0000313" key="5">
    <source>
        <dbReference type="EMBL" id="KAE9132342.1"/>
    </source>
</evidence>
<dbReference type="EMBL" id="QXGF01000159">
    <property type="protein sequence ID" value="KAE8945415.1"/>
    <property type="molecule type" value="Genomic_DNA"/>
</dbReference>
<evidence type="ECO:0000313" key="17">
    <source>
        <dbReference type="Proteomes" id="UP000488956"/>
    </source>
</evidence>
<reference evidence="10 11" key="1">
    <citation type="submission" date="2018-08" db="EMBL/GenBank/DDBJ databases">
        <title>Genomic investigation of the strawberry pathogen Phytophthora fragariae indicates pathogenicity is determined by transcriptional variation in three key races.</title>
        <authorList>
            <person name="Adams T.M."/>
            <person name="Armitage A.D."/>
            <person name="Sobczyk M.K."/>
            <person name="Bates H.J."/>
            <person name="Dunwell J.M."/>
            <person name="Nellist C.F."/>
            <person name="Harrison R.J."/>
        </authorList>
    </citation>
    <scope>NUCLEOTIDE SEQUENCE [LARGE SCALE GENOMIC DNA]</scope>
    <source>
        <strain evidence="8 11">BC-1</strain>
        <strain evidence="7 15">BC-23</strain>
        <strain evidence="6 12">NOV-5</strain>
        <strain evidence="5 13">NOV-71</strain>
        <strain evidence="9 16">NOV-77</strain>
        <strain evidence="2 10">NOV-9</strain>
        <strain evidence="4 17">ONT-3</strain>
        <strain evidence="3 14">SCRP245</strain>
    </source>
</reference>
<proteinExistence type="predicted"/>
<evidence type="ECO:0000313" key="15">
    <source>
        <dbReference type="Proteomes" id="UP000476176"/>
    </source>
</evidence>
<evidence type="ECO:0000313" key="3">
    <source>
        <dbReference type="EMBL" id="KAE9027125.1"/>
    </source>
</evidence>
<dbReference type="Proteomes" id="UP000460718">
    <property type="component" value="Unassembled WGS sequence"/>
</dbReference>
<gene>
    <name evidence="8" type="ORF">PF002_g5442</name>
    <name evidence="7" type="ORF">PF004_g3867</name>
    <name evidence="6" type="ORF">PF006_g3805</name>
    <name evidence="5" type="ORF">PF007_g3751</name>
    <name evidence="9" type="ORF">PF008_g4074</name>
    <name evidence="2" type="ORF">PF009_g4925</name>
    <name evidence="4" type="ORF">PF010_g3948</name>
    <name evidence="3" type="ORF">PF011_g2189</name>
</gene>
<name>A0A6A3UJR7_9STRA</name>